<feature type="domain" description="S1 motif" evidence="17">
    <location>
        <begin position="73"/>
        <end position="158"/>
    </location>
</feature>
<keyword evidence="8" id="KW-0819">tRNA processing</keyword>
<reference evidence="18 19" key="1">
    <citation type="submission" date="2017-08" db="EMBL/GenBank/DDBJ databases">
        <title>WGS of Clinical strains of the CDC Group NO-1 linked to zoonotic infections in humans.</title>
        <authorList>
            <person name="Bernier A.-M."/>
            <person name="Bernard K."/>
        </authorList>
    </citation>
    <scope>NUCLEOTIDE SEQUENCE [LARGE SCALE GENOMIC DNA]</scope>
    <source>
        <strain evidence="18 19">NML03-0146</strain>
    </source>
</reference>
<dbReference type="RefSeq" id="WP_095549329.1">
    <property type="nucleotide sequence ID" value="NZ_NSJF01000002.1"/>
</dbReference>
<accession>A0A2A2AC90</accession>
<evidence type="ECO:0000256" key="11">
    <source>
        <dbReference type="ARBA" id="ARBA00022730"/>
    </source>
</evidence>
<evidence type="ECO:0000256" key="2">
    <source>
        <dbReference type="ARBA" id="ARBA00004496"/>
    </source>
</evidence>
<evidence type="ECO:0000256" key="12">
    <source>
        <dbReference type="ARBA" id="ARBA00022759"/>
    </source>
</evidence>
<feature type="compositionally biased region" description="Pro residues" evidence="16">
    <location>
        <begin position="1"/>
        <end position="27"/>
    </location>
</feature>
<keyword evidence="5" id="KW-0963">Cytoplasm</keyword>
<evidence type="ECO:0000256" key="8">
    <source>
        <dbReference type="ARBA" id="ARBA00022694"/>
    </source>
</evidence>
<gene>
    <name evidence="18" type="ORF">CK620_04725</name>
</gene>
<evidence type="ECO:0000256" key="13">
    <source>
        <dbReference type="ARBA" id="ARBA00022801"/>
    </source>
</evidence>
<dbReference type="InterPro" id="IPR019307">
    <property type="entry name" value="RNA-bd_AU-1/RNase_E/G"/>
</dbReference>
<keyword evidence="9" id="KW-0540">Nuclease</keyword>
<dbReference type="InterPro" id="IPR003029">
    <property type="entry name" value="S1_domain"/>
</dbReference>
<protein>
    <recommendedName>
        <fullName evidence="4">Ribonuclease G</fullName>
    </recommendedName>
</protein>
<evidence type="ECO:0000256" key="16">
    <source>
        <dbReference type="SAM" id="MobiDB-lite"/>
    </source>
</evidence>
<dbReference type="GO" id="GO:0004540">
    <property type="term" value="F:RNA nuclease activity"/>
    <property type="evidence" value="ECO:0007669"/>
    <property type="project" value="InterPro"/>
</dbReference>
<evidence type="ECO:0000256" key="10">
    <source>
        <dbReference type="ARBA" id="ARBA00022723"/>
    </source>
</evidence>
<evidence type="ECO:0000256" key="14">
    <source>
        <dbReference type="ARBA" id="ARBA00022842"/>
    </source>
</evidence>
<keyword evidence="14" id="KW-0460">Magnesium</keyword>
<keyword evidence="7" id="KW-0820">tRNA-binding</keyword>
<name>A0A2A2AC90_9BURK</name>
<dbReference type="GO" id="GO:0005737">
    <property type="term" value="C:cytoplasm"/>
    <property type="evidence" value="ECO:0007669"/>
    <property type="project" value="UniProtKB-SubCell"/>
</dbReference>
<dbReference type="EMBL" id="NSJF01000002">
    <property type="protein sequence ID" value="PAT35209.1"/>
    <property type="molecule type" value="Genomic_DNA"/>
</dbReference>
<dbReference type="InterPro" id="IPR012340">
    <property type="entry name" value="NA-bd_OB-fold"/>
</dbReference>
<keyword evidence="13" id="KW-0378">Hydrolase</keyword>
<comment type="cofactor">
    <cofactor evidence="1">
        <name>Mg(2+)</name>
        <dbReference type="ChEBI" id="CHEBI:18420"/>
    </cofactor>
</comment>
<dbReference type="GO" id="GO:0006364">
    <property type="term" value="P:rRNA processing"/>
    <property type="evidence" value="ECO:0007669"/>
    <property type="project" value="UniProtKB-KW"/>
</dbReference>
<dbReference type="GO" id="GO:0004519">
    <property type="term" value="F:endonuclease activity"/>
    <property type="evidence" value="ECO:0007669"/>
    <property type="project" value="UniProtKB-KW"/>
</dbReference>
<evidence type="ECO:0000259" key="17">
    <source>
        <dbReference type="PROSITE" id="PS50126"/>
    </source>
</evidence>
<dbReference type="SMART" id="SM00316">
    <property type="entry name" value="S1"/>
    <property type="match status" value="1"/>
</dbReference>
<proteinExistence type="inferred from homology"/>
<keyword evidence="15" id="KW-0694">RNA-binding</keyword>
<feature type="region of interest" description="Disordered" evidence="16">
    <location>
        <begin position="1"/>
        <end position="28"/>
    </location>
</feature>
<dbReference type="PROSITE" id="PS50126">
    <property type="entry name" value="S1"/>
    <property type="match status" value="1"/>
</dbReference>
<comment type="similarity">
    <text evidence="3">Belongs to the RNase E/G family. RNase G subfamily.</text>
</comment>
<dbReference type="Pfam" id="PF20833">
    <property type="entry name" value="RNase_E_G_Thio"/>
    <property type="match status" value="1"/>
</dbReference>
<evidence type="ECO:0000256" key="7">
    <source>
        <dbReference type="ARBA" id="ARBA00022555"/>
    </source>
</evidence>
<evidence type="ECO:0000313" key="19">
    <source>
        <dbReference type="Proteomes" id="UP000217999"/>
    </source>
</evidence>
<comment type="subcellular location">
    <subcellularLocation>
        <location evidence="2">Cytoplasm</location>
    </subcellularLocation>
</comment>
<evidence type="ECO:0000256" key="15">
    <source>
        <dbReference type="ARBA" id="ARBA00022884"/>
    </source>
</evidence>
<evidence type="ECO:0000256" key="5">
    <source>
        <dbReference type="ARBA" id="ARBA00022490"/>
    </source>
</evidence>
<dbReference type="PANTHER" id="PTHR30001">
    <property type="entry name" value="RIBONUCLEASE"/>
    <property type="match status" value="1"/>
</dbReference>
<dbReference type="GO" id="GO:0008033">
    <property type="term" value="P:tRNA processing"/>
    <property type="evidence" value="ECO:0007669"/>
    <property type="project" value="UniProtKB-KW"/>
</dbReference>
<evidence type="ECO:0000256" key="9">
    <source>
        <dbReference type="ARBA" id="ARBA00022722"/>
    </source>
</evidence>
<evidence type="ECO:0000256" key="1">
    <source>
        <dbReference type="ARBA" id="ARBA00001946"/>
    </source>
</evidence>
<dbReference type="CDD" id="cd04453">
    <property type="entry name" value="S1_RNase_E"/>
    <property type="match status" value="1"/>
</dbReference>
<keyword evidence="12" id="KW-0255">Endonuclease</keyword>
<keyword evidence="6" id="KW-0698">rRNA processing</keyword>
<dbReference type="NCBIfam" id="TIGR00757">
    <property type="entry name" value="RNaseEG"/>
    <property type="match status" value="1"/>
</dbReference>
<evidence type="ECO:0000256" key="3">
    <source>
        <dbReference type="ARBA" id="ARBA00005663"/>
    </source>
</evidence>
<dbReference type="GO" id="GO:0016787">
    <property type="term" value="F:hydrolase activity"/>
    <property type="evidence" value="ECO:0007669"/>
    <property type="project" value="UniProtKB-KW"/>
</dbReference>
<dbReference type="GO" id="GO:0000049">
    <property type="term" value="F:tRNA binding"/>
    <property type="evidence" value="ECO:0007669"/>
    <property type="project" value="UniProtKB-KW"/>
</dbReference>
<dbReference type="SUPFAM" id="SSF50249">
    <property type="entry name" value="Nucleic acid-binding proteins"/>
    <property type="match status" value="1"/>
</dbReference>
<dbReference type="AlphaFoldDB" id="A0A2A2AC90"/>
<dbReference type="GO" id="GO:0019843">
    <property type="term" value="F:rRNA binding"/>
    <property type="evidence" value="ECO:0007669"/>
    <property type="project" value="UniProtKB-KW"/>
</dbReference>
<organism evidence="18 19">
    <name type="scientific">Vandammella animalimorsus</name>
    <dbReference type="NCBI Taxonomy" id="2029117"/>
    <lineage>
        <taxon>Bacteria</taxon>
        <taxon>Pseudomonadati</taxon>
        <taxon>Pseudomonadota</taxon>
        <taxon>Betaproteobacteria</taxon>
        <taxon>Burkholderiales</taxon>
        <taxon>Comamonadaceae</taxon>
        <taxon>Vandammella</taxon>
    </lineage>
</organism>
<keyword evidence="11" id="KW-0699">rRNA-binding</keyword>
<dbReference type="PANTHER" id="PTHR30001:SF0">
    <property type="entry name" value="RIBONUCLEASE G"/>
    <property type="match status" value="1"/>
</dbReference>
<evidence type="ECO:0000313" key="18">
    <source>
        <dbReference type="EMBL" id="PAT35209.1"/>
    </source>
</evidence>
<dbReference type="InterPro" id="IPR048583">
    <property type="entry name" value="RNase_E_G_thioredoxin-like"/>
</dbReference>
<dbReference type="Gene3D" id="3.40.1260.20">
    <property type="entry name" value="Ribonuclease E, catalytic domain"/>
    <property type="match status" value="1"/>
</dbReference>
<dbReference type="Proteomes" id="UP000217999">
    <property type="component" value="Unassembled WGS sequence"/>
</dbReference>
<sequence length="531" mass="59092">MNQPCPPPLPDPHTPPAPASPAQPTPLPVQATTEAAQDILINWAPQETRVAVIEHGAVQELLLERTLERGLVGNIYLGKVTRVLPGMQSAFVDIGLERAAFLHVADVWQRHSSGEAPATVRRQEAPLPIERQVFEGQSLVVQVIKDPIGKKGARLSTQLSVAGRSLVFLPQDDHIGVSQKIALPERDALRQRLQALVQAHTPPGRNTGGFILRTNGEDASDAELIEDIRYLRTTWQKIREAALSRPVTSLLYQELDLLRRVLRDLVGEHTRSVAIDSREQFAALRAFARDFMPSALGRLTLYRGERPIFDLYQIDEEIDRALGQRVALKSGGYLVIDQTEALTTIDVNTGGFIGTRSFDETIFKTNLEAAQAIARQLRLRNLGGIIVVDFIDMVQDKHQSAVLQEFRRQLARDRVRTTVCEFSPLGLVEMTRKRTRESLAHLLSQPCACCGGTGRTKTPRSVCYDILREILREARQFNPREIKVLAAPEVIELFLDEESAHLASLSDFIDKPIALVAENGLAPDRYDIVLV</sequence>
<evidence type="ECO:0000256" key="4">
    <source>
        <dbReference type="ARBA" id="ARBA00017719"/>
    </source>
</evidence>
<comment type="caution">
    <text evidence="18">The sequence shown here is derived from an EMBL/GenBank/DDBJ whole genome shotgun (WGS) entry which is preliminary data.</text>
</comment>
<dbReference type="GO" id="GO:0046872">
    <property type="term" value="F:metal ion binding"/>
    <property type="evidence" value="ECO:0007669"/>
    <property type="project" value="UniProtKB-KW"/>
</dbReference>
<dbReference type="Gene3D" id="2.40.50.140">
    <property type="entry name" value="Nucleic acid-binding proteins"/>
    <property type="match status" value="1"/>
</dbReference>
<dbReference type="Pfam" id="PF10150">
    <property type="entry name" value="RNase_E_G"/>
    <property type="match status" value="1"/>
</dbReference>
<dbReference type="InterPro" id="IPR004659">
    <property type="entry name" value="RNase_E/G"/>
</dbReference>
<keyword evidence="10" id="KW-0479">Metal-binding</keyword>
<evidence type="ECO:0000256" key="6">
    <source>
        <dbReference type="ARBA" id="ARBA00022552"/>
    </source>
</evidence>